<dbReference type="NCBIfam" id="TIGR00691">
    <property type="entry name" value="spoT_relA"/>
    <property type="match status" value="1"/>
</dbReference>
<accession>A0A1F6BVX1</accession>
<dbReference type="InterPro" id="IPR004811">
    <property type="entry name" value="RelA/Spo_fam"/>
</dbReference>
<dbReference type="InterPro" id="IPR006674">
    <property type="entry name" value="HD_domain"/>
</dbReference>
<feature type="domain" description="TGS" evidence="4">
    <location>
        <begin position="397"/>
        <end position="458"/>
    </location>
</feature>
<sequence length="500" mass="58268">MTLPYPKHRTLSPNEEKLIQKAYEYTVSAHQGQMRKSGEPYANHCLETAKTIAEWKLDTEVIVAALLHDTVEDTSKTLEEVKKEFGEEIAFLVDGVTKLGHFKYREQNKEWALEKNRSENFRKLILALSEDIRVVFIKLADRLHNMKTLSFLPSEKQKRIALETYDVYASLAYRLGMTKLAGEMEDLSLPYLHPEDYKWLLEHVPEQFEEREEYLKKVKEKLEKHLRENNISAVSVSFRAKRYSSIYKKLKKYEMNLDQIYDLVAMRVIVQTTEDCYKTLGLIHELWKPLPGKIKDYIALPKPNNYRSIHTTVFCEEDKITEFQIRTNKMNEEAEHGIAAHWAYELKKESKSYANRKAVFADKKEIAWIKQLKNWQEKEGQSEEEFFDALKIDFFKDRIFAVTPKGDVIDLPHGATPIDFAYHIHSGVGNQAVGAKVNGKIAPLSRELKSGDIVEIMIQKGKKPSEDWLKFTKTTIARDHIKSELRKGSLLHRFNLKKKN</sequence>
<evidence type="ECO:0008006" key="7">
    <source>
        <dbReference type="Google" id="ProtNLM"/>
    </source>
</evidence>
<dbReference type="InterPro" id="IPR012676">
    <property type="entry name" value="TGS-like"/>
</dbReference>
<evidence type="ECO:0000256" key="1">
    <source>
        <dbReference type="ARBA" id="ARBA00025704"/>
    </source>
</evidence>
<dbReference type="SMART" id="SM00471">
    <property type="entry name" value="HDc"/>
    <property type="match status" value="1"/>
</dbReference>
<dbReference type="FunFam" id="3.30.460.10:FF:000001">
    <property type="entry name" value="GTP pyrophosphokinase RelA"/>
    <property type="match status" value="1"/>
</dbReference>
<dbReference type="PROSITE" id="PS51831">
    <property type="entry name" value="HD"/>
    <property type="match status" value="1"/>
</dbReference>
<dbReference type="CDD" id="cd00077">
    <property type="entry name" value="HDc"/>
    <property type="match status" value="1"/>
</dbReference>
<feature type="domain" description="HD" evidence="3">
    <location>
        <begin position="41"/>
        <end position="146"/>
    </location>
</feature>
<dbReference type="STRING" id="1798471.A3A21_01235"/>
<dbReference type="SUPFAM" id="SSF81271">
    <property type="entry name" value="TGS-like"/>
    <property type="match status" value="1"/>
</dbReference>
<dbReference type="CDD" id="cd01668">
    <property type="entry name" value="TGS_RSH"/>
    <property type="match status" value="1"/>
</dbReference>
<dbReference type="FunFam" id="1.10.3210.10:FF:000001">
    <property type="entry name" value="GTP pyrophosphokinase RelA"/>
    <property type="match status" value="1"/>
</dbReference>
<dbReference type="AlphaFoldDB" id="A0A1F6BVX1"/>
<dbReference type="GO" id="GO:0015969">
    <property type="term" value="P:guanosine tetraphosphate metabolic process"/>
    <property type="evidence" value="ECO:0007669"/>
    <property type="project" value="InterPro"/>
</dbReference>
<dbReference type="FunFam" id="3.10.20.30:FF:000002">
    <property type="entry name" value="GTP pyrophosphokinase (RelA/SpoT)"/>
    <property type="match status" value="1"/>
</dbReference>
<dbReference type="PANTHER" id="PTHR21262:SF31">
    <property type="entry name" value="GTP PYROPHOSPHOKINASE"/>
    <property type="match status" value="1"/>
</dbReference>
<dbReference type="Pfam" id="PF04607">
    <property type="entry name" value="RelA_SpoT"/>
    <property type="match status" value="1"/>
</dbReference>
<dbReference type="InterPro" id="IPR012675">
    <property type="entry name" value="Beta-grasp_dom_sf"/>
</dbReference>
<dbReference type="EMBL" id="MFKK01000015">
    <property type="protein sequence ID" value="OGG40973.1"/>
    <property type="molecule type" value="Genomic_DNA"/>
</dbReference>
<dbReference type="InterPro" id="IPR043519">
    <property type="entry name" value="NT_sf"/>
</dbReference>
<dbReference type="Gene3D" id="1.10.3210.10">
    <property type="entry name" value="Hypothetical protein af1432"/>
    <property type="match status" value="1"/>
</dbReference>
<protein>
    <recommendedName>
        <fullName evidence="7">TGS domain-containing protein</fullName>
    </recommendedName>
</protein>
<dbReference type="PANTHER" id="PTHR21262">
    <property type="entry name" value="GUANOSINE-3',5'-BIS DIPHOSPHATE 3'-PYROPHOSPHOHYDROLASE"/>
    <property type="match status" value="1"/>
</dbReference>
<comment type="similarity">
    <text evidence="2">Belongs to the relA/spoT family.</text>
</comment>
<dbReference type="InterPro" id="IPR033655">
    <property type="entry name" value="TGS_RelA/SpoT"/>
</dbReference>
<dbReference type="Gene3D" id="3.30.460.10">
    <property type="entry name" value="Beta Polymerase, domain 2"/>
    <property type="match status" value="1"/>
</dbReference>
<dbReference type="Proteomes" id="UP000176996">
    <property type="component" value="Unassembled WGS sequence"/>
</dbReference>
<dbReference type="GO" id="GO:0005886">
    <property type="term" value="C:plasma membrane"/>
    <property type="evidence" value="ECO:0007669"/>
    <property type="project" value="TreeGrafter"/>
</dbReference>
<dbReference type="SMART" id="SM00954">
    <property type="entry name" value="RelA_SpoT"/>
    <property type="match status" value="1"/>
</dbReference>
<evidence type="ECO:0000313" key="5">
    <source>
        <dbReference type="EMBL" id="OGG40973.1"/>
    </source>
</evidence>
<dbReference type="SUPFAM" id="SSF109604">
    <property type="entry name" value="HD-domain/PDEase-like"/>
    <property type="match status" value="1"/>
</dbReference>
<dbReference type="Pfam" id="PF02824">
    <property type="entry name" value="TGS"/>
    <property type="match status" value="1"/>
</dbReference>
<comment type="function">
    <text evidence="2">In eubacteria ppGpp (guanosine 3'-diphosphate 5'-diphosphate) is a mediator of the stringent response that coordinates a variety of cellular activities in response to changes in nutritional abundance.</text>
</comment>
<dbReference type="Pfam" id="PF13328">
    <property type="entry name" value="HD_4"/>
    <property type="match status" value="1"/>
</dbReference>
<dbReference type="PROSITE" id="PS51880">
    <property type="entry name" value="TGS"/>
    <property type="match status" value="1"/>
</dbReference>
<dbReference type="InterPro" id="IPR003607">
    <property type="entry name" value="HD/PDEase_dom"/>
</dbReference>
<gene>
    <name evidence="5" type="ORF">A3A21_01235</name>
</gene>
<comment type="caution">
    <text evidence="5">The sequence shown here is derived from an EMBL/GenBank/DDBJ whole genome shotgun (WGS) entry which is preliminary data.</text>
</comment>
<dbReference type="InterPro" id="IPR004095">
    <property type="entry name" value="TGS"/>
</dbReference>
<dbReference type="InterPro" id="IPR007685">
    <property type="entry name" value="RelA_SpoT"/>
</dbReference>
<reference evidence="5 6" key="1">
    <citation type="journal article" date="2016" name="Nat. Commun.">
        <title>Thousands of microbial genomes shed light on interconnected biogeochemical processes in an aquifer system.</title>
        <authorList>
            <person name="Anantharaman K."/>
            <person name="Brown C.T."/>
            <person name="Hug L.A."/>
            <person name="Sharon I."/>
            <person name="Castelle C.J."/>
            <person name="Probst A.J."/>
            <person name="Thomas B.C."/>
            <person name="Singh A."/>
            <person name="Wilkins M.J."/>
            <person name="Karaoz U."/>
            <person name="Brodie E.L."/>
            <person name="Williams K.H."/>
            <person name="Hubbard S.S."/>
            <person name="Banfield J.F."/>
        </authorList>
    </citation>
    <scope>NUCLEOTIDE SEQUENCE [LARGE SCALE GENOMIC DNA]</scope>
</reference>
<organism evidence="5 6">
    <name type="scientific">Candidatus Jorgensenbacteria bacterium RIFCSPLOWO2_01_FULL_45_25b</name>
    <dbReference type="NCBI Taxonomy" id="1798471"/>
    <lineage>
        <taxon>Bacteria</taxon>
        <taxon>Candidatus Joergenseniibacteriota</taxon>
    </lineage>
</organism>
<dbReference type="SUPFAM" id="SSF81301">
    <property type="entry name" value="Nucleotidyltransferase"/>
    <property type="match status" value="1"/>
</dbReference>
<comment type="pathway">
    <text evidence="1">Purine metabolism.</text>
</comment>
<evidence type="ECO:0000259" key="4">
    <source>
        <dbReference type="PROSITE" id="PS51880"/>
    </source>
</evidence>
<evidence type="ECO:0000259" key="3">
    <source>
        <dbReference type="PROSITE" id="PS51831"/>
    </source>
</evidence>
<dbReference type="Gene3D" id="3.10.20.30">
    <property type="match status" value="1"/>
</dbReference>
<evidence type="ECO:0000256" key="2">
    <source>
        <dbReference type="RuleBase" id="RU003847"/>
    </source>
</evidence>
<dbReference type="CDD" id="cd05399">
    <property type="entry name" value="NT_Rel-Spo_like"/>
    <property type="match status" value="1"/>
</dbReference>
<evidence type="ECO:0000313" key="6">
    <source>
        <dbReference type="Proteomes" id="UP000176996"/>
    </source>
</evidence>
<name>A0A1F6BVX1_9BACT</name>
<proteinExistence type="inferred from homology"/>